<protein>
    <submittedName>
        <fullName evidence="2">Uncharacterized protein</fullName>
    </submittedName>
</protein>
<feature type="region of interest" description="Disordered" evidence="1">
    <location>
        <begin position="431"/>
        <end position="460"/>
    </location>
</feature>
<feature type="compositionally biased region" description="Polar residues" evidence="1">
    <location>
        <begin position="884"/>
        <end position="894"/>
    </location>
</feature>
<feature type="compositionally biased region" description="Basic and acidic residues" evidence="1">
    <location>
        <begin position="980"/>
        <end position="993"/>
    </location>
</feature>
<feature type="region of interest" description="Disordered" evidence="1">
    <location>
        <begin position="244"/>
        <end position="359"/>
    </location>
</feature>
<feature type="compositionally biased region" description="Polar residues" evidence="1">
    <location>
        <begin position="263"/>
        <end position="274"/>
    </location>
</feature>
<feature type="region of interest" description="Disordered" evidence="1">
    <location>
        <begin position="743"/>
        <end position="993"/>
    </location>
</feature>
<reference evidence="3" key="2">
    <citation type="submission" date="2013-07" db="EMBL/GenBank/DDBJ databases">
        <authorList>
            <consortium name="The Broad Institute Genome Sequencing Platform"/>
            <person name="Cuomo C."/>
            <person name="Litvintseva A."/>
            <person name="Chen Y."/>
            <person name="Heitman J."/>
            <person name="Sun S."/>
            <person name="Springer D."/>
            <person name="Dromer F."/>
            <person name="Young S.K."/>
            <person name="Zeng Q."/>
            <person name="Gargeya S."/>
            <person name="Fitzgerald M."/>
            <person name="Abouelleil A."/>
            <person name="Alvarado L."/>
            <person name="Berlin A.M."/>
            <person name="Chapman S.B."/>
            <person name="Dewar J."/>
            <person name="Goldberg J."/>
            <person name="Griggs A."/>
            <person name="Gujja S."/>
            <person name="Hansen M."/>
            <person name="Howarth C."/>
            <person name="Imamovic A."/>
            <person name="Larimer J."/>
            <person name="McCowan C."/>
            <person name="Murphy C."/>
            <person name="Pearson M."/>
            <person name="Priest M."/>
            <person name="Roberts A."/>
            <person name="Saif S."/>
            <person name="Shea T."/>
            <person name="Sykes S."/>
            <person name="Wortman J."/>
            <person name="Nusbaum C."/>
            <person name="Birren B."/>
        </authorList>
    </citation>
    <scope>NUCLEOTIDE SEQUENCE</scope>
    <source>
        <strain evidence="3">CBS 10118</strain>
    </source>
</reference>
<feature type="compositionally biased region" description="Low complexity" evidence="1">
    <location>
        <begin position="757"/>
        <end position="782"/>
    </location>
</feature>
<evidence type="ECO:0000313" key="4">
    <source>
        <dbReference type="Proteomes" id="UP000092730"/>
    </source>
</evidence>
<organism evidence="2">
    <name type="scientific">Kwoniella bestiolae CBS 10118</name>
    <dbReference type="NCBI Taxonomy" id="1296100"/>
    <lineage>
        <taxon>Eukaryota</taxon>
        <taxon>Fungi</taxon>
        <taxon>Dikarya</taxon>
        <taxon>Basidiomycota</taxon>
        <taxon>Agaricomycotina</taxon>
        <taxon>Tremellomycetes</taxon>
        <taxon>Tremellales</taxon>
        <taxon>Cryptococcaceae</taxon>
        <taxon>Kwoniella</taxon>
    </lineage>
</organism>
<reference evidence="3" key="4">
    <citation type="submission" date="2024-02" db="EMBL/GenBank/DDBJ databases">
        <title>Comparative genomics of Cryptococcus and Kwoniella reveals pathogenesis evolution and contrasting modes of karyotype evolution via chromosome fusion or intercentromeric recombination.</title>
        <authorList>
            <person name="Coelho M.A."/>
            <person name="David-Palma M."/>
            <person name="Shea T."/>
            <person name="Bowers K."/>
            <person name="McGinley-Smith S."/>
            <person name="Mohammad A.W."/>
            <person name="Gnirke A."/>
            <person name="Yurkov A.M."/>
            <person name="Nowrousian M."/>
            <person name="Sun S."/>
            <person name="Cuomo C.A."/>
            <person name="Heitman J."/>
        </authorList>
    </citation>
    <scope>NUCLEOTIDE SEQUENCE</scope>
    <source>
        <strain evidence="3">CBS 10118</strain>
    </source>
</reference>
<dbReference type="VEuPathDB" id="FungiDB:I302_02069"/>
<gene>
    <name evidence="2" type="ORF">I302_02069</name>
    <name evidence="3" type="ORF">I302_103368</name>
</gene>
<feature type="compositionally biased region" description="Basic and acidic residues" evidence="1">
    <location>
        <begin position="244"/>
        <end position="261"/>
    </location>
</feature>
<dbReference type="GeneID" id="30206468"/>
<evidence type="ECO:0000256" key="1">
    <source>
        <dbReference type="SAM" id="MobiDB-lite"/>
    </source>
</evidence>
<name>A0A1B9G879_9TREE</name>
<feature type="compositionally biased region" description="Low complexity" evidence="1">
    <location>
        <begin position="431"/>
        <end position="440"/>
    </location>
</feature>
<feature type="compositionally biased region" description="Polar residues" evidence="1">
    <location>
        <begin position="192"/>
        <end position="209"/>
    </location>
</feature>
<feature type="compositionally biased region" description="Low complexity" evidence="1">
    <location>
        <begin position="790"/>
        <end position="808"/>
    </location>
</feature>
<dbReference type="EMBL" id="CP144542">
    <property type="protein sequence ID" value="WVW81376.1"/>
    <property type="molecule type" value="Genomic_DNA"/>
</dbReference>
<feature type="region of interest" description="Disordered" evidence="1">
    <location>
        <begin position="60"/>
        <end position="90"/>
    </location>
</feature>
<dbReference type="Proteomes" id="UP000092730">
    <property type="component" value="Chromosome 2"/>
</dbReference>
<feature type="compositionally biased region" description="Polar residues" evidence="1">
    <location>
        <begin position="139"/>
        <end position="151"/>
    </location>
</feature>
<accession>A0A1B9G879</accession>
<feature type="compositionally biased region" description="Polar residues" evidence="1">
    <location>
        <begin position="866"/>
        <end position="875"/>
    </location>
</feature>
<dbReference type="EMBL" id="KI894019">
    <property type="protein sequence ID" value="OCF27229.1"/>
    <property type="molecule type" value="Genomic_DNA"/>
</dbReference>
<dbReference type="KEGG" id="kbi:30206468"/>
<evidence type="ECO:0000313" key="2">
    <source>
        <dbReference type="EMBL" id="OCF27229.1"/>
    </source>
</evidence>
<reference evidence="2" key="3">
    <citation type="submission" date="2014-01" db="EMBL/GenBank/DDBJ databases">
        <title>Evolution of pathogenesis and genome organization in the Tremellales.</title>
        <authorList>
            <person name="Cuomo C."/>
            <person name="Litvintseva A."/>
            <person name="Heitman J."/>
            <person name="Chen Y."/>
            <person name="Sun S."/>
            <person name="Springer D."/>
            <person name="Dromer F."/>
            <person name="Young S."/>
            <person name="Zeng Q."/>
            <person name="Chapman S."/>
            <person name="Gujja S."/>
            <person name="Saif S."/>
            <person name="Birren B."/>
        </authorList>
    </citation>
    <scope>NUCLEOTIDE SEQUENCE</scope>
    <source>
        <strain evidence="2">CBS 10118</strain>
    </source>
</reference>
<reference evidence="2" key="1">
    <citation type="submission" date="2013-07" db="EMBL/GenBank/DDBJ databases">
        <title>The Genome Sequence of Cryptococcus bestiolae CBS10118.</title>
        <authorList>
            <consortium name="The Broad Institute Genome Sequencing Platform"/>
            <person name="Cuomo C."/>
            <person name="Litvintseva A."/>
            <person name="Chen Y."/>
            <person name="Heitman J."/>
            <person name="Sun S."/>
            <person name="Springer D."/>
            <person name="Dromer F."/>
            <person name="Young S.K."/>
            <person name="Zeng Q."/>
            <person name="Gargeya S."/>
            <person name="Fitzgerald M."/>
            <person name="Abouelleil A."/>
            <person name="Alvarado L."/>
            <person name="Berlin A.M."/>
            <person name="Chapman S.B."/>
            <person name="Dewar J."/>
            <person name="Goldberg J."/>
            <person name="Griggs A."/>
            <person name="Gujja S."/>
            <person name="Hansen M."/>
            <person name="Howarth C."/>
            <person name="Imamovic A."/>
            <person name="Larimer J."/>
            <person name="McCowan C."/>
            <person name="Murphy C."/>
            <person name="Pearson M."/>
            <person name="Priest M."/>
            <person name="Roberts A."/>
            <person name="Saif S."/>
            <person name="Shea T."/>
            <person name="Sykes S."/>
            <person name="Wortman J."/>
            <person name="Nusbaum C."/>
            <person name="Birren B."/>
        </authorList>
    </citation>
    <scope>NUCLEOTIDE SEQUENCE [LARGE SCALE GENOMIC DNA]</scope>
    <source>
        <strain evidence="2">CBS 10118</strain>
    </source>
</reference>
<feature type="region of interest" description="Disordered" evidence="1">
    <location>
        <begin position="122"/>
        <end position="209"/>
    </location>
</feature>
<sequence length="993" mass="106252">MTSTHKYPDLGKTSAMFTSLPTNEELPFLPPLPDTPQHAYKSYLSEAYLLKAKTPLTRKLWEERSNSPIENNGSMKRTDSSGSGSGTRKWDVEVDYPVLTTRQSVFGTPLPIGRIPSTDYLKTIKKTPVQTKPMAESASPDSSSQEISQPNPAEIPIPEDTSDVLTVDEIPLGQSRTSPSKAKDTMPLLSPVKTSEPNQAQQPRISASFNLPTHIAEASLLADQSLMGSASSCADEDSFHLGIDKLRPARASSEEKEEESRSNIPTKPQPTKSTFLAPPQNPLDQSTILPRSPAKTAHLLEPTNALSNIDPPWSDDSQSYESSISSRENSISPEKPSSPYMTLPHSRSMREFPSSSSSHSIVNTLPKIKRTFPASSSGQSLSSVCEDEYRFDGEVSTLLPVSPMKTAHLLTDAELISKEKLEEQDASFRLPLPTTRLGPTPHKPSFMSKTPRKSPPAKMSPIKTIVRGNIHSTKSAMEEGDVTFDVKDLLTRVNKPKRASGTEESFVDLLHDDFMPEGLDASMMGPDETMLPPSLRPRNVGANSVSPIKPSSYASPVRLARQTEISSPIRRFPSSRTAHNLAGQAEDTIADKKEATLTRSKSLSRVAEIIERVRSERAATLHAQVPKPTNNVPEEVEILASPPKTAIRTRTYTTARTPATTTTRPRTSMMPPPPGTSRRISLSAGALPLSSSASHKTVELPAARPAPRISTVTGKRLTTTTNRPVTSTTASSRLGITARPAVSSRTMLPPTSRVETKTITGSSSSTVSSSATIASIPTARATRPSTITAPSARPSITTRPTTITTASRVSRPSTIRPSGLPKPGEGPTARSAPSIESRSRVSRGFGTDATSSTNRSSAVSSRVLSELSTGPTTARSAEPIKSRALSTPASSTLPRTAEKVPPLPTSRVARPPTTAREGIKKGSLPAPSGGTAAQRSRIGSSTTSTTSTAGLPRPSVRPTAGIGKSSAPPTSAPGPGLNALRERLDRLHARQVR</sequence>
<dbReference type="OrthoDB" id="2564956at2759"/>
<feature type="compositionally biased region" description="Low complexity" evidence="1">
    <location>
        <begin position="965"/>
        <end position="976"/>
    </location>
</feature>
<evidence type="ECO:0000313" key="3">
    <source>
        <dbReference type="EMBL" id="WVW81376.1"/>
    </source>
</evidence>
<proteinExistence type="predicted"/>
<feature type="compositionally biased region" description="Polar residues" evidence="1">
    <location>
        <begin position="66"/>
        <end position="75"/>
    </location>
</feature>
<dbReference type="STRING" id="1296100.A0A1B9G879"/>
<feature type="compositionally biased region" description="Low complexity" evidence="1">
    <location>
        <begin position="849"/>
        <end position="863"/>
    </location>
</feature>
<keyword evidence="4" id="KW-1185">Reference proteome</keyword>
<dbReference type="AlphaFoldDB" id="A0A1B9G879"/>
<dbReference type="RefSeq" id="XP_019048299.1">
    <property type="nucleotide sequence ID" value="XM_019188737.1"/>
</dbReference>
<feature type="compositionally biased region" description="Low complexity" evidence="1">
    <location>
        <begin position="314"/>
        <end position="332"/>
    </location>
</feature>